<evidence type="ECO:0000313" key="3">
    <source>
        <dbReference type="Proteomes" id="UP000245942"/>
    </source>
</evidence>
<keyword evidence="3" id="KW-1185">Reference proteome</keyword>
<evidence type="ECO:0000256" key="1">
    <source>
        <dbReference type="SAM" id="MobiDB-lite"/>
    </source>
</evidence>
<dbReference type="AlphaFoldDB" id="A0A316U5G0"/>
<reference evidence="2 3" key="1">
    <citation type="journal article" date="2018" name="Mol. Biol. Evol.">
        <title>Broad Genomic Sampling Reveals a Smut Pathogenic Ancestry of the Fungal Clade Ustilaginomycotina.</title>
        <authorList>
            <person name="Kijpornyongpan T."/>
            <person name="Mondo S.J."/>
            <person name="Barry K."/>
            <person name="Sandor L."/>
            <person name="Lee J."/>
            <person name="Lipzen A."/>
            <person name="Pangilinan J."/>
            <person name="LaButti K."/>
            <person name="Hainaut M."/>
            <person name="Henrissat B."/>
            <person name="Grigoriev I.V."/>
            <person name="Spatafora J.W."/>
            <person name="Aime M.C."/>
        </authorList>
    </citation>
    <scope>NUCLEOTIDE SEQUENCE [LARGE SCALE GENOMIC DNA]</scope>
    <source>
        <strain evidence="2 3">MCA 4718</strain>
    </source>
</reference>
<dbReference type="SUPFAM" id="SSF111331">
    <property type="entry name" value="NAD kinase/diacylglycerol kinase-like"/>
    <property type="match status" value="1"/>
</dbReference>
<dbReference type="STRING" id="1684307.A0A316U5G0"/>
<feature type="region of interest" description="Disordered" evidence="1">
    <location>
        <begin position="243"/>
        <end position="264"/>
    </location>
</feature>
<dbReference type="Proteomes" id="UP000245942">
    <property type="component" value="Unassembled WGS sequence"/>
</dbReference>
<dbReference type="GO" id="GO:0019674">
    <property type="term" value="P:NAD+ metabolic process"/>
    <property type="evidence" value="ECO:0007669"/>
    <property type="project" value="InterPro"/>
</dbReference>
<dbReference type="GeneID" id="37015362"/>
<organism evidence="2 3">
    <name type="scientific">Pseudomicrostroma glucosiphilum</name>
    <dbReference type="NCBI Taxonomy" id="1684307"/>
    <lineage>
        <taxon>Eukaryota</taxon>
        <taxon>Fungi</taxon>
        <taxon>Dikarya</taxon>
        <taxon>Basidiomycota</taxon>
        <taxon>Ustilaginomycotina</taxon>
        <taxon>Exobasidiomycetes</taxon>
        <taxon>Microstromatales</taxon>
        <taxon>Microstromatales incertae sedis</taxon>
        <taxon>Pseudomicrostroma</taxon>
    </lineage>
</organism>
<name>A0A316U5G0_9BASI</name>
<keyword evidence="2" id="KW-0418">Kinase</keyword>
<dbReference type="GO" id="GO:0003951">
    <property type="term" value="F:NAD+ kinase activity"/>
    <property type="evidence" value="ECO:0007669"/>
    <property type="project" value="InterPro"/>
</dbReference>
<dbReference type="GO" id="GO:0006741">
    <property type="term" value="P:NADP+ biosynthetic process"/>
    <property type="evidence" value="ECO:0007669"/>
    <property type="project" value="TreeGrafter"/>
</dbReference>
<dbReference type="OrthoDB" id="24581at2759"/>
<dbReference type="PANTHER" id="PTHR20275">
    <property type="entry name" value="NAD KINASE"/>
    <property type="match status" value="1"/>
</dbReference>
<protein>
    <submittedName>
        <fullName evidence="2">ATP-NAD kinase</fullName>
    </submittedName>
</protein>
<proteinExistence type="predicted"/>
<dbReference type="InterPro" id="IPR017437">
    <property type="entry name" value="ATP-NAD_kinase_PpnK-typ_C"/>
</dbReference>
<feature type="compositionally biased region" description="Basic and acidic residues" evidence="1">
    <location>
        <begin position="254"/>
        <end position="264"/>
    </location>
</feature>
<accession>A0A316U5G0</accession>
<dbReference type="InterPro" id="IPR017438">
    <property type="entry name" value="ATP-NAD_kinase_N"/>
</dbReference>
<feature type="compositionally biased region" description="Basic and acidic residues" evidence="1">
    <location>
        <begin position="198"/>
        <end position="209"/>
    </location>
</feature>
<feature type="region of interest" description="Disordered" evidence="1">
    <location>
        <begin position="182"/>
        <end position="221"/>
    </location>
</feature>
<dbReference type="Pfam" id="PF20143">
    <property type="entry name" value="NAD_kinase_C"/>
    <property type="match status" value="1"/>
</dbReference>
<dbReference type="PANTHER" id="PTHR20275:SF26">
    <property type="entry name" value="NADH KINASE POS5, MITOCHONDRIAL"/>
    <property type="match status" value="1"/>
</dbReference>
<dbReference type="EMBL" id="KZ819337">
    <property type="protein sequence ID" value="PWN18195.1"/>
    <property type="molecule type" value="Genomic_DNA"/>
</dbReference>
<dbReference type="Gene3D" id="2.60.200.30">
    <property type="entry name" value="Probable inorganic polyphosphate/atp-NAD kinase, domain 2"/>
    <property type="match status" value="1"/>
</dbReference>
<evidence type="ECO:0000313" key="2">
    <source>
        <dbReference type="EMBL" id="PWN18195.1"/>
    </source>
</evidence>
<gene>
    <name evidence="2" type="ORF">BCV69DRAFT_288512</name>
</gene>
<dbReference type="InterPro" id="IPR016064">
    <property type="entry name" value="NAD/diacylglycerol_kinase_sf"/>
</dbReference>
<keyword evidence="2" id="KW-0808">Transferase</keyword>
<sequence length="264" mass="28834">MGTLGFLLPWHIDDFKSALRDLLESRVTLLLRMRLRQSIHQADGEEVGKGGEIHLMNEVALHRGREPHMTTIDAFVDGRHLTQAISDGLIIASPTGSTAYSLSAGGPIVHPSVQSLLLTPICPRSLSFRPVLLPSDSTIQLKIARHSRSAAELTIDGREIQTLTPGQYLQISMSPFPIPCVNRASSSAQPHRRGAGQEAERNNEPRLIEGSRAIGANPDRGEDDWVKDINTLLRFNASFAGRGLLGSAEEEDHSESKNRDGGTR</sequence>
<dbReference type="FunFam" id="2.60.200.30:FF:000014">
    <property type="entry name" value="Mitochondrial NADH kinase"/>
    <property type="match status" value="1"/>
</dbReference>
<dbReference type="Gene3D" id="3.40.50.10330">
    <property type="entry name" value="Probable inorganic polyphosphate/atp-NAD kinase, domain 1"/>
    <property type="match status" value="1"/>
</dbReference>
<dbReference type="RefSeq" id="XP_025345355.1">
    <property type="nucleotide sequence ID" value="XM_025493628.1"/>
</dbReference>